<dbReference type="Proteomes" id="UP000476628">
    <property type="component" value="Unassembled WGS sequence"/>
</dbReference>
<dbReference type="CDD" id="cd04194">
    <property type="entry name" value="GT8_A4GalT_like"/>
    <property type="match status" value="1"/>
</dbReference>
<dbReference type="InterPro" id="IPR001173">
    <property type="entry name" value="Glyco_trans_2-like"/>
</dbReference>
<evidence type="ECO:0000259" key="1">
    <source>
        <dbReference type="Pfam" id="PF00535"/>
    </source>
</evidence>
<protein>
    <submittedName>
        <fullName evidence="3">DUF4422 domain-containing protein</fullName>
    </submittedName>
</protein>
<dbReference type="EMBL" id="WDUB01000031">
    <property type="protein sequence ID" value="KAB7200686.1"/>
    <property type="molecule type" value="Genomic_DNA"/>
</dbReference>
<feature type="domain" description="Glycosyltransferase 2-like" evidence="1">
    <location>
        <begin position="5"/>
        <end position="137"/>
    </location>
</feature>
<dbReference type="Gene3D" id="3.90.550.10">
    <property type="entry name" value="Spore Coat Polysaccharide Biosynthesis Protein SpsA, Chain A"/>
    <property type="match status" value="2"/>
</dbReference>
<evidence type="ECO:0000313" key="3">
    <source>
        <dbReference type="EMBL" id="KAB7200686.1"/>
    </source>
</evidence>
<name>A0A6L4U3E6_BIFLN</name>
<dbReference type="PANTHER" id="PTHR22916">
    <property type="entry name" value="GLYCOSYLTRANSFERASE"/>
    <property type="match status" value="1"/>
</dbReference>
<dbReference type="AlphaFoldDB" id="A0A6L4U3E6"/>
<dbReference type="InterPro" id="IPR029044">
    <property type="entry name" value="Nucleotide-diphossugar_trans"/>
</dbReference>
<dbReference type="SUPFAM" id="SSF53448">
    <property type="entry name" value="Nucleotide-diphospho-sugar transferases"/>
    <property type="match status" value="2"/>
</dbReference>
<dbReference type="CDD" id="cd00761">
    <property type="entry name" value="Glyco_tranf_GTA_type"/>
    <property type="match status" value="1"/>
</dbReference>
<sequence>MPFFSIVIPCYNSEEYLSECLESIIAQDFDQWEAIVINDASTDGSLAVASRFSAQDGRIRVLDKTMNEGLHLARKSGTALSRGEYILFLDSDDAFEKTTLHKIYSEIEQSNPDILRFGLICKEQNGMDDHAAREFETWANADSPESSQEELLTSTFTSKSEYGRDWHVTHKAFRGDICRKAFSSMTTSRLERAEDSYEFLVLASMSEHESSNTRIRGYIYNIGRGVTSNRTISPERFLSDADQMKACWIEAQHFADSMGTLLVRESASCLKTKLIFSLMNEWKDRVDDDYKLETAESVSSIIGIDETATELMRFARDDAYAMLGRFVPSSPSFLDWANLAEELMQDIQTPSASYIQMKNAALNHIREFTESQRIHANQEKQDVKILVSAHKNTNVFHSTVLQPIHVGAKNSSIRFPYFWRDDDGENISEKNARYCELTAQYWAWKNIDAEYYGFCHYRRYFDFSNVEHEENMFGEVIDNYIDEESAKEYALIDESIINTVKQFDVITTPFSDLKKIINKHGTPQALWEAAPLLHDDDLERCYRILCKMHPDYQEDADAFLDGHQACFCNMFIMKKAIFFDYCEWLFPILEEFDKSTDYSTYSKEALRTPGHLSERLLNIYLMHHRRIGSNWKFKELQCVHFTNPEPAPQLELPNSHGKPVIPVVFAADNNYVPQLTTTIYSAIKNANSDRFYDVIVLQQDIAGDKQERMWRFFEQFPNMSLRFLNVKRELSGYDLSTNNAHISIETYYRFLIQQLLPNYDKVLYLDSDIIIVGDIAKLYDIDLQDNLLGAVRDIDFLGNLNVKHGKRMSYARDVLKMKNPYDYFQAGVLVLNTKGMRNRYSIGQWLTYASNPNYIYNDQDVLNAYCEGKVLYLPWEWNVVHDCGGRVGNLFTQAPNDVYDAYVKSRSNPQIIHYAGYQKPWVDPDCDYASMYWDYARETPFYERLIKRVILANEPQIPEDVFLPKHERAVGEDNPIRKFVDPLMPIGSRRRDALKAVARVIRGRR</sequence>
<dbReference type="Pfam" id="PF14393">
    <property type="entry name" value="DUF4422"/>
    <property type="match status" value="1"/>
</dbReference>
<accession>A0A6L4U3E6</accession>
<dbReference type="PANTHER" id="PTHR22916:SF3">
    <property type="entry name" value="UDP-GLCNAC:BETAGAL BETA-1,3-N-ACETYLGLUCOSAMINYLTRANSFERASE-LIKE PROTEIN 1"/>
    <property type="match status" value="1"/>
</dbReference>
<dbReference type="Pfam" id="PF00535">
    <property type="entry name" value="Glycos_transf_2"/>
    <property type="match status" value="1"/>
</dbReference>
<dbReference type="GO" id="GO:0016758">
    <property type="term" value="F:hexosyltransferase activity"/>
    <property type="evidence" value="ECO:0007669"/>
    <property type="project" value="UniProtKB-ARBA"/>
</dbReference>
<comment type="caution">
    <text evidence="3">The sequence shown here is derived from an EMBL/GenBank/DDBJ whole genome shotgun (WGS) entry which is preliminary data.</text>
</comment>
<evidence type="ECO:0000259" key="2">
    <source>
        <dbReference type="Pfam" id="PF14393"/>
    </source>
</evidence>
<reference evidence="3 4" key="1">
    <citation type="journal article" date="2019" name="Nat. Med.">
        <title>A library of human gut bacterial isolates paired with longitudinal multiomics data enables mechanistic microbiome research.</title>
        <authorList>
            <person name="Poyet M."/>
            <person name="Groussin M."/>
            <person name="Gibbons S.M."/>
            <person name="Avila-Pacheco J."/>
            <person name="Jiang X."/>
            <person name="Kearney S.M."/>
            <person name="Perrotta A.R."/>
            <person name="Berdy B."/>
            <person name="Zhao S."/>
            <person name="Lieberman T.D."/>
            <person name="Swanson P.K."/>
            <person name="Smith M."/>
            <person name="Roesemann S."/>
            <person name="Alexander J.E."/>
            <person name="Rich S.A."/>
            <person name="Livny J."/>
            <person name="Vlamakis H."/>
            <person name="Clish C."/>
            <person name="Bullock K."/>
            <person name="Deik A."/>
            <person name="Scott J."/>
            <person name="Pierce K.A."/>
            <person name="Xavier R.J."/>
            <person name="Alm E.J."/>
        </authorList>
    </citation>
    <scope>NUCLEOTIDE SEQUENCE [LARGE SCALE GENOMIC DNA]</scope>
    <source>
        <strain evidence="3 4">BIOML-A136</strain>
    </source>
</reference>
<proteinExistence type="predicted"/>
<feature type="domain" description="DUF4422" evidence="2">
    <location>
        <begin position="384"/>
        <end position="624"/>
    </location>
</feature>
<dbReference type="InterPro" id="IPR025536">
    <property type="entry name" value="DUF4422"/>
</dbReference>
<dbReference type="InterPro" id="IPR002495">
    <property type="entry name" value="Glyco_trans_8"/>
</dbReference>
<gene>
    <name evidence="3" type="ORF">GBC45_11170</name>
</gene>
<dbReference type="Pfam" id="PF01501">
    <property type="entry name" value="Glyco_transf_8"/>
    <property type="match status" value="1"/>
</dbReference>
<organism evidence="3 4">
    <name type="scientific">Bifidobacterium longum</name>
    <dbReference type="NCBI Taxonomy" id="216816"/>
    <lineage>
        <taxon>Bacteria</taxon>
        <taxon>Bacillati</taxon>
        <taxon>Actinomycetota</taxon>
        <taxon>Actinomycetes</taxon>
        <taxon>Bifidobacteriales</taxon>
        <taxon>Bifidobacteriaceae</taxon>
        <taxon>Bifidobacterium</taxon>
    </lineage>
</organism>
<evidence type="ECO:0000313" key="4">
    <source>
        <dbReference type="Proteomes" id="UP000476628"/>
    </source>
</evidence>